<dbReference type="Gene3D" id="3.40.525.10">
    <property type="entry name" value="CRAL-TRIO lipid binding domain"/>
    <property type="match status" value="1"/>
</dbReference>
<dbReference type="AlphaFoldDB" id="A0A369JTV5"/>
<evidence type="ECO:0000256" key="5">
    <source>
        <dbReference type="ARBA" id="ARBA00022448"/>
    </source>
</evidence>
<accession>A0A369JTV5</accession>
<protein>
    <recommendedName>
        <fullName evidence="4 16">Phosphatidylinositol transfer protein SFH5</fullName>
        <shortName evidence="16">PITP SFH5</shortName>
    </recommendedName>
</protein>
<keyword evidence="9 16" id="KW-0256">Endoplasmic reticulum</keyword>
<keyword evidence="7" id="KW-0349">Heme</keyword>
<keyword evidence="8" id="KW-0479">Metal-binding</keyword>
<dbReference type="Pfam" id="PF03765">
    <property type="entry name" value="CRAL_TRIO_N"/>
    <property type="match status" value="1"/>
</dbReference>
<feature type="region of interest" description="Disordered" evidence="17">
    <location>
        <begin position="34"/>
        <end position="168"/>
    </location>
</feature>
<evidence type="ECO:0000313" key="21">
    <source>
        <dbReference type="Proteomes" id="UP000076154"/>
    </source>
</evidence>
<comment type="catalytic activity">
    <reaction evidence="14">
        <text>a 1,2-diacyl-sn-glycero-3-phospho-(1D-myo-inositol)(in) = a 1,2-diacyl-sn-glycero-3-phospho-(1D-myo-inositol)(out)</text>
        <dbReference type="Rhea" id="RHEA:38691"/>
        <dbReference type="ChEBI" id="CHEBI:57880"/>
    </reaction>
    <physiologicalReaction direction="left-to-right" evidence="14">
        <dbReference type="Rhea" id="RHEA:38692"/>
    </physiologicalReaction>
</comment>
<keyword evidence="5 16" id="KW-0813">Transport</keyword>
<feature type="domain" description="CRAL-TRIO" evidence="19">
    <location>
        <begin position="259"/>
        <end position="433"/>
    </location>
</feature>
<dbReference type="GO" id="GO:0043001">
    <property type="term" value="P:Golgi to plasma membrane protein transport"/>
    <property type="evidence" value="ECO:0007669"/>
    <property type="project" value="TreeGrafter"/>
</dbReference>
<dbReference type="GO" id="GO:0005886">
    <property type="term" value="C:plasma membrane"/>
    <property type="evidence" value="ECO:0007669"/>
    <property type="project" value="TreeGrafter"/>
</dbReference>
<dbReference type="GO" id="GO:0005789">
    <property type="term" value="C:endoplasmic reticulum membrane"/>
    <property type="evidence" value="ECO:0007669"/>
    <property type="project" value="UniProtKB-SubCell"/>
</dbReference>
<dbReference type="PROSITE" id="PS50191">
    <property type="entry name" value="CRAL_TRIO"/>
    <property type="match status" value="1"/>
</dbReference>
<evidence type="ECO:0000256" key="4">
    <source>
        <dbReference type="ARBA" id="ARBA00018320"/>
    </source>
</evidence>
<evidence type="ECO:0000256" key="18">
    <source>
        <dbReference type="SAM" id="SignalP"/>
    </source>
</evidence>
<keyword evidence="6 16" id="KW-0963">Cytoplasm</keyword>
<feature type="signal peptide" evidence="18">
    <location>
        <begin position="1"/>
        <end position="19"/>
    </location>
</feature>
<evidence type="ECO:0000256" key="7">
    <source>
        <dbReference type="ARBA" id="ARBA00022617"/>
    </source>
</evidence>
<feature type="compositionally biased region" description="Polar residues" evidence="17">
    <location>
        <begin position="48"/>
        <end position="61"/>
    </location>
</feature>
<dbReference type="SMART" id="SM00516">
    <property type="entry name" value="SEC14"/>
    <property type="match status" value="1"/>
</dbReference>
<keyword evidence="10 16" id="KW-0492">Microsome</keyword>
<dbReference type="SUPFAM" id="SSF46938">
    <property type="entry name" value="CRAL/TRIO N-terminal domain"/>
    <property type="match status" value="1"/>
</dbReference>
<dbReference type="GO" id="GO:0046872">
    <property type="term" value="F:metal ion binding"/>
    <property type="evidence" value="ECO:0007669"/>
    <property type="project" value="UniProtKB-KW"/>
</dbReference>
<comment type="similarity">
    <text evidence="3 16">Belongs to the SFH5 family.</text>
</comment>
<sequence length="433" mass="47156">MLILSDLQVLTFLLHFVCTHHLIEVSKMSEVVSSAAPTPPNASALTSESTTTDNPVSSVVTPASDVVVPEPTATTEPAPTGTTSAAQSAPGSFPVSLASPASPDTSPANTSDGIPGPQAAATPGETNVPSAIATTSTTEPAATSTTSATAEDKSAPVAKEMEDSEPHNTLTRQFTDAEWKALKEFRAILPDIFADGYPDNPQAKDMSITFWGVQINPTNPKDARVSVVLMKFLRARNLSIPDARDMLVSTLRWRESFNIEAALKEEFPEEVFGQAGHIYGRDKEGRPVVYNRYGLPNIREVFSDVQRFIRWRVVLQEKSIMMLDFMEIDQTVQIHDYDGVGLTSRDANSKNAASEATSIFQGHYPELLHKKFFVNVPTLLNWIFWVFKPLISANTLAKMSVVGTGEHAIRKALVPIIDPKELPKRYGGEADAF</sequence>
<comment type="function">
    <text evidence="15">Non-classical phosphatidylinositol (PtdIns) transfer protein (PITP), which exhibits PtdIns-binding/transfer activity in the absence of detectable PtdCho-binding/transfer activity. Regulates PtdIns(4,5)P2 homeostasis at the plasma membrane. Heme-binding protein that may play a role in organic oxidant-induced stress responses.</text>
</comment>
<dbReference type="Pfam" id="PF00650">
    <property type="entry name" value="CRAL_TRIO"/>
    <property type="match status" value="1"/>
</dbReference>
<evidence type="ECO:0000256" key="1">
    <source>
        <dbReference type="ARBA" id="ARBA00001970"/>
    </source>
</evidence>
<keyword evidence="11" id="KW-0408">Iron</keyword>
<dbReference type="EMBL" id="LUEZ02000046">
    <property type="protein sequence ID" value="RDB23957.1"/>
    <property type="molecule type" value="Genomic_DNA"/>
</dbReference>
<dbReference type="GO" id="GO:0008526">
    <property type="term" value="F:phosphatidylinositol transfer activity"/>
    <property type="evidence" value="ECO:0007669"/>
    <property type="project" value="UniProtKB-UniRule"/>
</dbReference>
<feature type="chain" id="PRO_5016785361" description="Phosphatidylinositol transfer protein SFH5" evidence="18">
    <location>
        <begin position="20"/>
        <end position="433"/>
    </location>
</feature>
<evidence type="ECO:0000256" key="12">
    <source>
        <dbReference type="ARBA" id="ARBA00023055"/>
    </source>
</evidence>
<dbReference type="GO" id="GO:0005829">
    <property type="term" value="C:cytosol"/>
    <property type="evidence" value="ECO:0007669"/>
    <property type="project" value="TreeGrafter"/>
</dbReference>
<name>A0A369JTV5_HYPMA</name>
<evidence type="ECO:0000256" key="14">
    <source>
        <dbReference type="ARBA" id="ARBA00024146"/>
    </source>
</evidence>
<reference evidence="20" key="1">
    <citation type="submission" date="2018-04" db="EMBL/GenBank/DDBJ databases">
        <title>Whole genome sequencing of Hypsizygus marmoreus.</title>
        <authorList>
            <person name="Choi I.-G."/>
            <person name="Min B."/>
            <person name="Kim J.-G."/>
            <person name="Kim S."/>
            <person name="Oh Y.-L."/>
            <person name="Kong W.-S."/>
            <person name="Park H."/>
            <person name="Jeong J."/>
            <person name="Song E.-S."/>
        </authorList>
    </citation>
    <scope>NUCLEOTIDE SEQUENCE [LARGE SCALE GENOMIC DNA]</scope>
    <source>
        <strain evidence="20">51987-8</strain>
    </source>
</reference>
<evidence type="ECO:0000313" key="20">
    <source>
        <dbReference type="EMBL" id="RDB23957.1"/>
    </source>
</evidence>
<keyword evidence="12 16" id="KW-0445">Lipid transport</keyword>
<dbReference type="STRING" id="39966.A0A369JTV5"/>
<evidence type="ECO:0000256" key="13">
    <source>
        <dbReference type="ARBA" id="ARBA00023136"/>
    </source>
</evidence>
<dbReference type="InParanoid" id="A0A369JTV5"/>
<gene>
    <name evidence="20" type="primary">sfh5</name>
    <name evidence="20" type="ORF">Hypma_009164</name>
</gene>
<evidence type="ECO:0000256" key="9">
    <source>
        <dbReference type="ARBA" id="ARBA00022824"/>
    </source>
</evidence>
<dbReference type="GO" id="GO:0017157">
    <property type="term" value="P:regulation of exocytosis"/>
    <property type="evidence" value="ECO:0007669"/>
    <property type="project" value="TreeGrafter"/>
</dbReference>
<dbReference type="Proteomes" id="UP000076154">
    <property type="component" value="Unassembled WGS sequence"/>
</dbReference>
<dbReference type="InterPro" id="IPR036273">
    <property type="entry name" value="CRAL/TRIO_N_dom_sf"/>
</dbReference>
<organism evidence="20 21">
    <name type="scientific">Hypsizygus marmoreus</name>
    <name type="common">White beech mushroom</name>
    <name type="synonym">Agaricus marmoreus</name>
    <dbReference type="NCBI Taxonomy" id="39966"/>
    <lineage>
        <taxon>Eukaryota</taxon>
        <taxon>Fungi</taxon>
        <taxon>Dikarya</taxon>
        <taxon>Basidiomycota</taxon>
        <taxon>Agaricomycotina</taxon>
        <taxon>Agaricomycetes</taxon>
        <taxon>Agaricomycetidae</taxon>
        <taxon>Agaricales</taxon>
        <taxon>Tricholomatineae</taxon>
        <taxon>Lyophyllaceae</taxon>
        <taxon>Hypsizygus</taxon>
    </lineage>
</organism>
<keyword evidence="21" id="KW-1185">Reference proteome</keyword>
<evidence type="ECO:0000256" key="10">
    <source>
        <dbReference type="ARBA" id="ARBA00022848"/>
    </source>
</evidence>
<keyword evidence="18" id="KW-0732">Signal</keyword>
<proteinExistence type="inferred from homology"/>
<evidence type="ECO:0000256" key="8">
    <source>
        <dbReference type="ARBA" id="ARBA00022723"/>
    </source>
</evidence>
<evidence type="ECO:0000256" key="17">
    <source>
        <dbReference type="SAM" id="MobiDB-lite"/>
    </source>
</evidence>
<dbReference type="PANTHER" id="PTHR47669:SF1">
    <property type="entry name" value="PHOSPHATIDYLINOSITOL TRANSFER PROTEIN SFH5"/>
    <property type="match status" value="1"/>
</dbReference>
<feature type="compositionally biased region" description="Polar residues" evidence="17">
    <location>
        <begin position="102"/>
        <end position="112"/>
    </location>
</feature>
<dbReference type="CDD" id="cd00170">
    <property type="entry name" value="SEC14"/>
    <property type="match status" value="1"/>
</dbReference>
<evidence type="ECO:0000256" key="6">
    <source>
        <dbReference type="ARBA" id="ARBA00022490"/>
    </source>
</evidence>
<dbReference type="PANTHER" id="PTHR47669">
    <property type="entry name" value="PHOSPHATIDYLINOSITOL TRANSFER PROTEIN SFH5"/>
    <property type="match status" value="1"/>
</dbReference>
<dbReference type="SUPFAM" id="SSF52087">
    <property type="entry name" value="CRAL/TRIO domain"/>
    <property type="match status" value="1"/>
</dbReference>
<keyword evidence="13 16" id="KW-0472">Membrane</keyword>
<evidence type="ECO:0000256" key="2">
    <source>
        <dbReference type="ARBA" id="ARBA00004406"/>
    </source>
</evidence>
<dbReference type="InterPro" id="IPR036865">
    <property type="entry name" value="CRAL-TRIO_dom_sf"/>
</dbReference>
<comment type="cofactor">
    <cofactor evidence="1">
        <name>heme b</name>
        <dbReference type="ChEBI" id="CHEBI:60344"/>
    </cofactor>
</comment>
<dbReference type="OrthoDB" id="75724at2759"/>
<evidence type="ECO:0000259" key="19">
    <source>
        <dbReference type="PROSITE" id="PS50191"/>
    </source>
</evidence>
<feature type="compositionally biased region" description="Low complexity" evidence="17">
    <location>
        <begin position="129"/>
        <end position="149"/>
    </location>
</feature>
<feature type="compositionally biased region" description="Low complexity" evidence="17">
    <location>
        <begin position="34"/>
        <end position="47"/>
    </location>
</feature>
<feature type="compositionally biased region" description="Basic and acidic residues" evidence="17">
    <location>
        <begin position="150"/>
        <end position="166"/>
    </location>
</feature>
<dbReference type="GO" id="GO:0032541">
    <property type="term" value="C:cortical endoplasmic reticulum"/>
    <property type="evidence" value="ECO:0007669"/>
    <property type="project" value="TreeGrafter"/>
</dbReference>
<evidence type="ECO:0000256" key="15">
    <source>
        <dbReference type="ARBA" id="ARBA00024180"/>
    </source>
</evidence>
<comment type="subcellular location">
    <subcellularLocation>
        <location evidence="16">Cytoplasm</location>
    </subcellularLocation>
    <subcellularLocation>
        <location evidence="2 16">Endoplasmic reticulum membrane</location>
        <topology evidence="2 16">Peripheral membrane protein</topology>
    </subcellularLocation>
    <subcellularLocation>
        <location evidence="16">Microsome membrane</location>
        <topology evidence="16">Peripheral membrane protein</topology>
    </subcellularLocation>
</comment>
<evidence type="ECO:0000256" key="16">
    <source>
        <dbReference type="RuleBase" id="RU367059"/>
    </source>
</evidence>
<dbReference type="InterPro" id="IPR011074">
    <property type="entry name" value="CRAL/TRIO_N_dom"/>
</dbReference>
<evidence type="ECO:0000256" key="11">
    <source>
        <dbReference type="ARBA" id="ARBA00023004"/>
    </source>
</evidence>
<evidence type="ECO:0000256" key="3">
    <source>
        <dbReference type="ARBA" id="ARBA00006667"/>
    </source>
</evidence>
<feature type="compositionally biased region" description="Low complexity" evidence="17">
    <location>
        <begin position="69"/>
        <end position="86"/>
    </location>
</feature>
<dbReference type="InterPro" id="IPR042938">
    <property type="entry name" value="Sfh5"/>
</dbReference>
<dbReference type="InterPro" id="IPR001251">
    <property type="entry name" value="CRAL-TRIO_dom"/>
</dbReference>
<comment type="caution">
    <text evidence="20">The sequence shown here is derived from an EMBL/GenBank/DDBJ whole genome shotgun (WGS) entry which is preliminary data.</text>
</comment>